<dbReference type="GO" id="GO:0010833">
    <property type="term" value="P:telomere maintenance via telomere lengthening"/>
    <property type="evidence" value="ECO:0007669"/>
    <property type="project" value="UniProtKB-UniRule"/>
</dbReference>
<dbReference type="Pfam" id="PF11626">
    <property type="entry name" value="Rap1_C"/>
    <property type="match status" value="1"/>
</dbReference>
<feature type="domain" description="GATA-type" evidence="11">
    <location>
        <begin position="389"/>
        <end position="451"/>
    </location>
</feature>
<keyword evidence="7 9" id="KW-0539">Nucleus</keyword>
<feature type="compositionally biased region" description="Polar residues" evidence="10">
    <location>
        <begin position="505"/>
        <end position="516"/>
    </location>
</feature>
<dbReference type="PANTHER" id="PTHR16466:SF6">
    <property type="entry name" value="TELOMERIC REPEAT-BINDING FACTOR 2-INTERACTING PROTEIN 1"/>
    <property type="match status" value="1"/>
</dbReference>
<comment type="subunit">
    <text evidence="9">Homodimer.</text>
</comment>
<feature type="compositionally biased region" description="Basic and acidic residues" evidence="10">
    <location>
        <begin position="211"/>
        <end position="231"/>
    </location>
</feature>
<feature type="compositionally biased region" description="Polar residues" evidence="10">
    <location>
        <begin position="433"/>
        <end position="458"/>
    </location>
</feature>
<dbReference type="AlphaFoldDB" id="W9W0D4"/>
<feature type="compositionally biased region" description="Polar residues" evidence="10">
    <location>
        <begin position="868"/>
        <end position="877"/>
    </location>
</feature>
<dbReference type="EMBL" id="AMGX01000028">
    <property type="protein sequence ID" value="EXJ61388.1"/>
    <property type="molecule type" value="Genomic_DNA"/>
</dbReference>
<feature type="region of interest" description="Disordered" evidence="10">
    <location>
        <begin position="428"/>
        <end position="463"/>
    </location>
</feature>
<keyword evidence="8" id="KW-0479">Metal-binding</keyword>
<evidence type="ECO:0000256" key="5">
    <source>
        <dbReference type="ARBA" id="ARBA00023159"/>
    </source>
</evidence>
<dbReference type="PROSITE" id="PS50114">
    <property type="entry name" value="GATA_ZN_FINGER_2"/>
    <property type="match status" value="1"/>
</dbReference>
<keyword evidence="5" id="KW-0010">Activator</keyword>
<comment type="subcellular location">
    <subcellularLocation>
        <location evidence="9">Nucleus</location>
    </subcellularLocation>
    <subcellularLocation>
        <location evidence="9">Chromosome</location>
        <location evidence="9">Telomere</location>
    </subcellularLocation>
</comment>
<dbReference type="SUPFAM" id="SSF46689">
    <property type="entry name" value="Homeodomain-like"/>
    <property type="match status" value="1"/>
</dbReference>
<keyword evidence="8" id="KW-0863">Zinc-finger</keyword>
<dbReference type="HOGENOM" id="CLU_301477_0_0_1"/>
<keyword evidence="8" id="KW-0862">Zinc</keyword>
<sequence>MSGHIVYQDVPRTRDDDHQPHSNLFAGQRLWFSHVIPQRQCMIQNARLNGAIIVDRDTDADVRLVDHLKKNNAPGTYSYRYVEHSLRNGRLENLADHAVGAPSRVSRPVGSTLTAPKSGRTPFTPEDDQFLWDWMKPFIDRGGAWKGNEIYKQMEEANPRHTFQSWRDRWIKHTQFQKRDVSNAVVSGELRAATPPTQPSHALQKKKRRRELHDDGEAQRAEHEGEHEGEQNRSATARVDGIADRTPSKVAVQYVSPAGEKPKHLDVLQIDGKQVQSARKAQSASYGSFTKKEYDELYELAALYVGGEFNDFDAPWEELAEHPGGTRTPAEWKHFYVSRVLPDYCKNNKLPMSEVAPYLSGKSDEQTTGASEMLDSQEGDQSISHSTETQEEYQCTNCFTVETVKWRHDKEGKLICYECAEFVRQHGHHRPSVTWSTEESSLNTDENKQSRTNATSPHVTAAQKDSVAQIILTPDSNLASSEKQKPLFGPEGSVGPSRSVRRENSQQSPCLTSPSLRMQLPALNRPPEPNESRKRRAGRGTQSESTQESNRSGTQSQTLDYSLEGENQSQTAPSQGLTAEMGEAQSKEGDAQMRLSSQAEKHTATKTASAFPASPKGKRKQQQDGPGSTSVRQHPSIGTENLVHGQVHTRPLTGSKEDDQLSRLATPSNSRKPSRSYRDDSPLFVPEHDDDEEQQQNDDSELGVDADFSGLNPPNKPEASEKFETAQESIQEYETGPEEQPQSPDGTIASQALIDRLKGINDELDLAFELPEPPGGLGEIGIDLSVMPNDEDIGAEATMFGEGDQPVQSPDYPEVQVKIEDHNLLHSPLMLFGSADVELGSSPGAGDMSGPSENVKGKGKEVEERTIAQGQNESSSAEPDGHETDNWIALQRDLHPRVPNLKPVLFKAIEATSFDFGLASEVVDIMLENRRQAMNERRRKSRSNGVGRSAVPAEADLDMESLLPKAMRGVWTETDDSLLLSPNESDARKVLSKHGRDICDARFVFLEEFVEG</sequence>
<feature type="region of interest" description="Disordered" evidence="10">
    <location>
        <begin position="841"/>
        <end position="883"/>
    </location>
</feature>
<proteinExistence type="inferred from homology"/>
<dbReference type="Gene3D" id="1.10.10.2170">
    <property type="match status" value="1"/>
</dbReference>
<keyword evidence="4" id="KW-0805">Transcription regulation</keyword>
<dbReference type="Gene3D" id="3.30.50.10">
    <property type="entry name" value="Erythroid Transcription Factor GATA-1, subunit A"/>
    <property type="match status" value="1"/>
</dbReference>
<feature type="compositionally biased region" description="Polar residues" evidence="10">
    <location>
        <begin position="379"/>
        <end position="388"/>
    </location>
</feature>
<keyword evidence="6" id="KW-0804">Transcription</keyword>
<evidence type="ECO:0000256" key="9">
    <source>
        <dbReference type="RuleBase" id="RU367107"/>
    </source>
</evidence>
<dbReference type="InterPro" id="IPR021661">
    <property type="entry name" value="Rap1_C"/>
</dbReference>
<keyword evidence="2 9" id="KW-0158">Chromosome</keyword>
<comment type="similarity">
    <text evidence="1 9">Belongs to the RAP1 family.</text>
</comment>
<dbReference type="InterPro" id="IPR039595">
    <property type="entry name" value="TE2IP/Rap1"/>
</dbReference>
<feature type="compositionally biased region" description="Basic and acidic residues" evidence="10">
    <location>
        <begin position="855"/>
        <end position="866"/>
    </location>
</feature>
<feature type="compositionally biased region" description="Acidic residues" evidence="10">
    <location>
        <begin position="688"/>
        <end position="704"/>
    </location>
</feature>
<evidence type="ECO:0000313" key="12">
    <source>
        <dbReference type="EMBL" id="EXJ61388.1"/>
    </source>
</evidence>
<accession>W9W0D4</accession>
<feature type="region of interest" description="Disordered" evidence="10">
    <location>
        <begin position="356"/>
        <end position="388"/>
    </location>
</feature>
<dbReference type="CDD" id="cd00202">
    <property type="entry name" value="ZnF_GATA"/>
    <property type="match status" value="1"/>
</dbReference>
<evidence type="ECO:0000256" key="6">
    <source>
        <dbReference type="ARBA" id="ARBA00023163"/>
    </source>
</evidence>
<protein>
    <recommendedName>
        <fullName evidence="9">DNA-binding protein RAP1</fullName>
    </recommendedName>
</protein>
<feature type="compositionally biased region" description="Basic and acidic residues" evidence="10">
    <location>
        <begin position="11"/>
        <end position="20"/>
    </location>
</feature>
<feature type="compositionally biased region" description="Polar residues" evidence="10">
    <location>
        <begin position="540"/>
        <end position="577"/>
    </location>
</feature>
<evidence type="ECO:0000259" key="11">
    <source>
        <dbReference type="PROSITE" id="PS50114"/>
    </source>
</evidence>
<dbReference type="Proteomes" id="UP000019471">
    <property type="component" value="Unassembled WGS sequence"/>
</dbReference>
<evidence type="ECO:0000256" key="7">
    <source>
        <dbReference type="ARBA" id="ARBA00023242"/>
    </source>
</evidence>
<dbReference type="InterPro" id="IPR013088">
    <property type="entry name" value="Znf_NHR/GATA"/>
</dbReference>
<dbReference type="GO" id="GO:0006355">
    <property type="term" value="P:regulation of DNA-templated transcription"/>
    <property type="evidence" value="ECO:0007669"/>
    <property type="project" value="InterPro"/>
</dbReference>
<evidence type="ECO:0000256" key="8">
    <source>
        <dbReference type="PROSITE-ProRule" id="PRU00094"/>
    </source>
</evidence>
<reference evidence="12 13" key="1">
    <citation type="submission" date="2013-03" db="EMBL/GenBank/DDBJ databases">
        <title>The Genome Sequence of Cladophialophora psammophila CBS 110553.</title>
        <authorList>
            <consortium name="The Broad Institute Genomics Platform"/>
            <person name="Cuomo C."/>
            <person name="de Hoog S."/>
            <person name="Gorbushina A."/>
            <person name="Walker B."/>
            <person name="Young S.K."/>
            <person name="Zeng Q."/>
            <person name="Gargeya S."/>
            <person name="Fitzgerald M."/>
            <person name="Haas B."/>
            <person name="Abouelleil A."/>
            <person name="Allen A.W."/>
            <person name="Alvarado L."/>
            <person name="Arachchi H.M."/>
            <person name="Berlin A.M."/>
            <person name="Chapman S.B."/>
            <person name="Gainer-Dewar J."/>
            <person name="Goldberg J."/>
            <person name="Griggs A."/>
            <person name="Gujja S."/>
            <person name="Hansen M."/>
            <person name="Howarth C."/>
            <person name="Imamovic A."/>
            <person name="Ireland A."/>
            <person name="Larimer J."/>
            <person name="McCowan C."/>
            <person name="Murphy C."/>
            <person name="Pearson M."/>
            <person name="Poon T.W."/>
            <person name="Priest M."/>
            <person name="Roberts A."/>
            <person name="Saif S."/>
            <person name="Shea T."/>
            <person name="Sisk P."/>
            <person name="Sykes S."/>
            <person name="Wortman J."/>
            <person name="Nusbaum C."/>
            <person name="Birren B."/>
        </authorList>
    </citation>
    <scope>NUCLEOTIDE SEQUENCE [LARGE SCALE GENOMIC DNA]</scope>
    <source>
        <strain evidence="12 13">CBS 110553</strain>
    </source>
</reference>
<comment type="caution">
    <text evidence="12">The sequence shown here is derived from an EMBL/GenBank/DDBJ whole genome shotgun (WGS) entry which is preliminary data.</text>
</comment>
<evidence type="ECO:0000256" key="4">
    <source>
        <dbReference type="ARBA" id="ARBA00023015"/>
    </source>
</evidence>
<evidence type="ECO:0000256" key="2">
    <source>
        <dbReference type="ARBA" id="ARBA00022454"/>
    </source>
</evidence>
<dbReference type="SUPFAM" id="SSF57716">
    <property type="entry name" value="Glucocorticoid receptor-like (DNA-binding domain)"/>
    <property type="match status" value="1"/>
</dbReference>
<evidence type="ECO:0000313" key="13">
    <source>
        <dbReference type="Proteomes" id="UP000019471"/>
    </source>
</evidence>
<dbReference type="GO" id="GO:0008270">
    <property type="term" value="F:zinc ion binding"/>
    <property type="evidence" value="ECO:0007669"/>
    <property type="project" value="UniProtKB-KW"/>
</dbReference>
<dbReference type="Pfam" id="PF08914">
    <property type="entry name" value="Myb_Rap1"/>
    <property type="match status" value="1"/>
</dbReference>
<dbReference type="RefSeq" id="XP_007750464.1">
    <property type="nucleotide sequence ID" value="XM_007752274.1"/>
</dbReference>
<dbReference type="SMART" id="SM00401">
    <property type="entry name" value="ZnF_GATA"/>
    <property type="match status" value="1"/>
</dbReference>
<dbReference type="GO" id="GO:0031848">
    <property type="term" value="P:protection from non-homologous end joining at telomere"/>
    <property type="evidence" value="ECO:0007669"/>
    <property type="project" value="TreeGrafter"/>
</dbReference>
<dbReference type="InterPro" id="IPR015010">
    <property type="entry name" value="TERF2IP_Myb"/>
</dbReference>
<gene>
    <name evidence="12" type="ORF">A1O5_11702</name>
</gene>
<evidence type="ECO:0000256" key="10">
    <source>
        <dbReference type="SAM" id="MobiDB-lite"/>
    </source>
</evidence>
<comment type="function">
    <text evidence="9">Involved in the regulation of telomere length, clustering and has a specific role in telomere position effect (TPE).</text>
</comment>
<name>W9W0D4_9EURO</name>
<dbReference type="OrthoDB" id="435460at2759"/>
<dbReference type="Pfam" id="PF00320">
    <property type="entry name" value="GATA"/>
    <property type="match status" value="1"/>
</dbReference>
<organism evidence="12 13">
    <name type="scientific">Cladophialophora psammophila CBS 110553</name>
    <dbReference type="NCBI Taxonomy" id="1182543"/>
    <lineage>
        <taxon>Eukaryota</taxon>
        <taxon>Fungi</taxon>
        <taxon>Dikarya</taxon>
        <taxon>Ascomycota</taxon>
        <taxon>Pezizomycotina</taxon>
        <taxon>Eurotiomycetes</taxon>
        <taxon>Chaetothyriomycetidae</taxon>
        <taxon>Chaetothyriales</taxon>
        <taxon>Herpotrichiellaceae</taxon>
        <taxon>Cladophialophora</taxon>
    </lineage>
</organism>
<dbReference type="CDD" id="cd11655">
    <property type="entry name" value="rap1_myb-like"/>
    <property type="match status" value="1"/>
</dbReference>
<feature type="region of interest" description="Disordered" evidence="10">
    <location>
        <begin position="189"/>
        <end position="243"/>
    </location>
</feature>
<dbReference type="InterPro" id="IPR000679">
    <property type="entry name" value="Znf_GATA"/>
</dbReference>
<dbReference type="GO" id="GO:0070187">
    <property type="term" value="C:shelterin complex"/>
    <property type="evidence" value="ECO:0007669"/>
    <property type="project" value="TreeGrafter"/>
</dbReference>
<evidence type="ECO:0000256" key="1">
    <source>
        <dbReference type="ARBA" id="ARBA00010467"/>
    </source>
</evidence>
<dbReference type="eggNOG" id="ENOG502S85C">
    <property type="taxonomic scope" value="Eukaryota"/>
</dbReference>
<feature type="compositionally biased region" description="Polar residues" evidence="10">
    <location>
        <begin position="623"/>
        <end position="639"/>
    </location>
</feature>
<dbReference type="GeneID" id="19196391"/>
<keyword evidence="13" id="KW-1185">Reference proteome</keyword>
<feature type="region of interest" description="Disordered" evidence="10">
    <location>
        <begin position="102"/>
        <end position="122"/>
    </location>
</feature>
<keyword evidence="3 9" id="KW-0779">Telomere</keyword>
<evidence type="ECO:0000256" key="3">
    <source>
        <dbReference type="ARBA" id="ARBA00022895"/>
    </source>
</evidence>
<feature type="region of interest" description="Disordered" evidence="10">
    <location>
        <begin position="475"/>
        <end position="746"/>
    </location>
</feature>
<dbReference type="InterPro" id="IPR038104">
    <property type="entry name" value="Rap1_C_sf"/>
</dbReference>
<dbReference type="Gene3D" id="1.10.10.60">
    <property type="entry name" value="Homeodomain-like"/>
    <property type="match status" value="1"/>
</dbReference>
<dbReference type="GO" id="GO:0042162">
    <property type="term" value="F:telomeric DNA binding"/>
    <property type="evidence" value="ECO:0007669"/>
    <property type="project" value="TreeGrafter"/>
</dbReference>
<dbReference type="STRING" id="1182543.W9W0D4"/>
<feature type="region of interest" description="Disordered" evidence="10">
    <location>
        <begin position="1"/>
        <end position="21"/>
    </location>
</feature>
<dbReference type="PANTHER" id="PTHR16466">
    <property type="entry name" value="TELOMERE REPEAT-BINDING FACTOR 2-INTERACTING PROTEIN 1"/>
    <property type="match status" value="1"/>
</dbReference>
<dbReference type="InterPro" id="IPR009057">
    <property type="entry name" value="Homeodomain-like_sf"/>
</dbReference>